<comment type="caution">
    <text evidence="1">The sequence shown here is derived from an EMBL/GenBank/DDBJ whole genome shotgun (WGS) entry which is preliminary data.</text>
</comment>
<gene>
    <name evidence="1" type="ORF">DEALK_14720</name>
</gene>
<reference evidence="1 2" key="1">
    <citation type="submission" date="2015-06" db="EMBL/GenBank/DDBJ databases">
        <title>Genome sequence of the organohalide-respiring Dehalogenimonas alkenigignens type strain (IP3-3T).</title>
        <authorList>
            <person name="Key T.A."/>
            <person name="Richmond D.P."/>
            <person name="Bowman K.S."/>
            <person name="Cho Y.-J."/>
            <person name="Chun J."/>
            <person name="da Costa M.S."/>
            <person name="Rainey F.A."/>
            <person name="Moe W.M."/>
        </authorList>
    </citation>
    <scope>NUCLEOTIDE SEQUENCE [LARGE SCALE GENOMIC DNA]</scope>
    <source>
        <strain evidence="1 2">IP3-3</strain>
    </source>
</reference>
<dbReference type="AlphaFoldDB" id="A0A0W0GJC8"/>
<sequence>MDPPQATYNQRFAVRINTLKTKQAPDARSLSYILFQLRI</sequence>
<dbReference type="EMBL" id="LFDV01000002">
    <property type="protein sequence ID" value="KTB48626.1"/>
    <property type="molecule type" value="Genomic_DNA"/>
</dbReference>
<keyword evidence="2" id="KW-1185">Reference proteome</keyword>
<name>A0A0W0GJC8_9CHLR</name>
<organism evidence="1 2">
    <name type="scientific">Dehalogenimonas alkenigignens</name>
    <dbReference type="NCBI Taxonomy" id="1217799"/>
    <lineage>
        <taxon>Bacteria</taxon>
        <taxon>Bacillati</taxon>
        <taxon>Chloroflexota</taxon>
        <taxon>Dehalococcoidia</taxon>
        <taxon>Dehalococcoidales</taxon>
        <taxon>Dehalococcoidaceae</taxon>
        <taxon>Dehalogenimonas</taxon>
    </lineage>
</organism>
<evidence type="ECO:0000313" key="2">
    <source>
        <dbReference type="Proteomes" id="UP000053947"/>
    </source>
</evidence>
<protein>
    <submittedName>
        <fullName evidence="1">Uncharacterized protein</fullName>
    </submittedName>
</protein>
<evidence type="ECO:0000313" key="1">
    <source>
        <dbReference type="EMBL" id="KTB48626.1"/>
    </source>
</evidence>
<dbReference type="Proteomes" id="UP000053947">
    <property type="component" value="Unassembled WGS sequence"/>
</dbReference>
<accession>A0A0W0GJC8</accession>
<proteinExistence type="predicted"/>